<dbReference type="GO" id="GO:0017108">
    <property type="term" value="F:5'-flap endonuclease activity"/>
    <property type="evidence" value="ECO:0007669"/>
    <property type="project" value="UniProtKB-UniRule"/>
</dbReference>
<dbReference type="PANTHER" id="PTHR11081:SF9">
    <property type="entry name" value="FLAP ENDONUCLEASE 1"/>
    <property type="match status" value="1"/>
</dbReference>
<dbReference type="CDD" id="cd09867">
    <property type="entry name" value="PIN_FEN1"/>
    <property type="match status" value="1"/>
</dbReference>
<organism evidence="19 20">
    <name type="scientific">Cichlidogyrus casuarinus</name>
    <dbReference type="NCBI Taxonomy" id="1844966"/>
    <lineage>
        <taxon>Eukaryota</taxon>
        <taxon>Metazoa</taxon>
        <taxon>Spiralia</taxon>
        <taxon>Lophotrochozoa</taxon>
        <taxon>Platyhelminthes</taxon>
        <taxon>Monogenea</taxon>
        <taxon>Monopisthocotylea</taxon>
        <taxon>Dactylogyridea</taxon>
        <taxon>Ancyrocephalidae</taxon>
        <taxon>Cichlidogyrus</taxon>
    </lineage>
</organism>
<protein>
    <recommendedName>
        <fullName evidence="16">Flap endonuclease 1</fullName>
        <shortName evidence="16">FEN-1</shortName>
        <ecNumber evidence="16">3.1.-.-</ecNumber>
    </recommendedName>
    <alternativeName>
        <fullName evidence="16">Flap structure-specific endonuclease 1</fullName>
    </alternativeName>
</protein>
<dbReference type="GO" id="GO:0005730">
    <property type="term" value="C:nucleolus"/>
    <property type="evidence" value="ECO:0007669"/>
    <property type="project" value="UniProtKB-SubCell"/>
</dbReference>
<dbReference type="InterPro" id="IPR006086">
    <property type="entry name" value="XPG-I_dom"/>
</dbReference>
<dbReference type="AlphaFoldDB" id="A0ABD2Q4Y8"/>
<evidence type="ECO:0000256" key="8">
    <source>
        <dbReference type="ARBA" id="ARBA00022839"/>
    </source>
</evidence>
<dbReference type="InterPro" id="IPR036279">
    <property type="entry name" value="5-3_exonuclease_C_sf"/>
</dbReference>
<dbReference type="InterPro" id="IPR008918">
    <property type="entry name" value="HhH2"/>
</dbReference>
<evidence type="ECO:0000256" key="1">
    <source>
        <dbReference type="ARBA" id="ARBA00022553"/>
    </source>
</evidence>
<accession>A0ABD2Q4Y8</accession>
<dbReference type="FunFam" id="1.10.150.20:FF:000009">
    <property type="entry name" value="Flap endonuclease 1"/>
    <property type="match status" value="1"/>
</dbReference>
<keyword evidence="2 16" id="KW-0235">DNA replication</keyword>
<keyword evidence="8 16" id="KW-0269">Exonuclease</keyword>
<dbReference type="SMART" id="SM00484">
    <property type="entry name" value="XPGI"/>
    <property type="match status" value="1"/>
</dbReference>
<dbReference type="SUPFAM" id="SSF47807">
    <property type="entry name" value="5' to 3' exonuclease, C-terminal subdomain"/>
    <property type="match status" value="1"/>
</dbReference>
<gene>
    <name evidence="19" type="primary">FEN1</name>
    <name evidence="19" type="ORF">Ciccas_007629</name>
</gene>
<evidence type="ECO:0000256" key="14">
    <source>
        <dbReference type="ARBA" id="ARBA00034726"/>
    </source>
</evidence>
<keyword evidence="12 16" id="KW-0539">Nucleus</keyword>
<dbReference type="GO" id="GO:0043137">
    <property type="term" value="P:DNA replication, removal of RNA primer"/>
    <property type="evidence" value="ECO:0007669"/>
    <property type="project" value="UniProtKB-UniRule"/>
</dbReference>
<evidence type="ECO:0000256" key="5">
    <source>
        <dbReference type="ARBA" id="ARBA00022759"/>
    </source>
</evidence>
<comment type="subcellular location">
    <subcellularLocation>
        <location evidence="16">Nucleus</location>
        <location evidence="16">Nucleolus</location>
    </subcellularLocation>
    <subcellularLocation>
        <location evidence="16">Nucleus</location>
        <location evidence="16">Nucleoplasm</location>
    </subcellularLocation>
    <subcellularLocation>
        <location evidence="16">Mitochondrion</location>
    </subcellularLocation>
    <text evidence="16">Resides mostly in the nucleoli and relocalizes to the nucleoplasm upon DNA damage.</text>
</comment>
<dbReference type="InterPro" id="IPR029060">
    <property type="entry name" value="PIN-like_dom_sf"/>
</dbReference>
<dbReference type="PANTHER" id="PTHR11081">
    <property type="entry name" value="FLAP ENDONUCLEASE FAMILY MEMBER"/>
    <property type="match status" value="1"/>
</dbReference>
<evidence type="ECO:0000259" key="18">
    <source>
        <dbReference type="SMART" id="SM00484"/>
    </source>
</evidence>
<feature type="region of interest" description="Disordered" evidence="17">
    <location>
        <begin position="1"/>
        <end position="33"/>
    </location>
</feature>
<dbReference type="GO" id="GO:0006284">
    <property type="term" value="P:base-excision repair"/>
    <property type="evidence" value="ECO:0007669"/>
    <property type="project" value="UniProtKB-UniRule"/>
</dbReference>
<dbReference type="PRINTS" id="PR00853">
    <property type="entry name" value="XPGRADSUPER"/>
</dbReference>
<evidence type="ECO:0000256" key="7">
    <source>
        <dbReference type="ARBA" id="ARBA00022801"/>
    </source>
</evidence>
<evidence type="ECO:0000256" key="9">
    <source>
        <dbReference type="ARBA" id="ARBA00022842"/>
    </source>
</evidence>
<dbReference type="Pfam" id="PF00752">
    <property type="entry name" value="XPG_N"/>
    <property type="match status" value="1"/>
</dbReference>
<evidence type="ECO:0000256" key="4">
    <source>
        <dbReference type="ARBA" id="ARBA00022723"/>
    </source>
</evidence>
<evidence type="ECO:0000256" key="17">
    <source>
        <dbReference type="SAM" id="MobiDB-lite"/>
    </source>
</evidence>
<evidence type="ECO:0000256" key="13">
    <source>
        <dbReference type="ARBA" id="ARBA00029382"/>
    </source>
</evidence>
<comment type="function">
    <text evidence="13 16">Structure-specific nuclease with 5'-flap endonuclease and 5'-3' exonuclease activities involved in DNA replication and repair. During DNA replication, cleaves the 5'-overhanging flap structure that is generated by displacement synthesis when DNA polymerase encounters the 5'-end of a downstream Okazaki fragment. It enters the flap from the 5'-end and then tracks to cleave the flap base, leaving a nick for ligation. Also involved in the long patch base excision repair (LP-BER) pathway, by cleaving within the apurinic/apyrimidinic (AP) site-terminated flap. Acts as a genome stabilization factor that prevents flaps from equilibrating into structures that lead to duplications and deletions. Also possesses 5'-3' exonuclease activity on nicked or gapped double-stranded DNA, and exhibits RNase H activity. Also involved in replication and repair of rDNA and in repairing mitochondrial DNA.</text>
</comment>
<dbReference type="GO" id="GO:0000287">
    <property type="term" value="F:magnesium ion binding"/>
    <property type="evidence" value="ECO:0007669"/>
    <property type="project" value="UniProtKB-UniRule"/>
</dbReference>
<feature type="region of interest" description="Disordered" evidence="17">
    <location>
        <begin position="268"/>
        <end position="303"/>
    </location>
</feature>
<comment type="cofactor">
    <cofactor evidence="16">
        <name>Mg(2+)</name>
        <dbReference type="ChEBI" id="CHEBI:18420"/>
    </cofactor>
    <text evidence="16">Binds 2 magnesium ions per subunit. They probably participate in the reaction catalyzed by the enzyme. May bind an additional third magnesium ion after substrate binding.</text>
</comment>
<evidence type="ECO:0000256" key="11">
    <source>
        <dbReference type="ARBA" id="ARBA00023204"/>
    </source>
</evidence>
<keyword evidence="4 16" id="KW-0479">Metal-binding</keyword>
<evidence type="ECO:0000313" key="20">
    <source>
        <dbReference type="Proteomes" id="UP001626550"/>
    </source>
</evidence>
<feature type="compositionally biased region" description="Basic and acidic residues" evidence="17">
    <location>
        <begin position="14"/>
        <end position="33"/>
    </location>
</feature>
<dbReference type="GO" id="GO:0003677">
    <property type="term" value="F:DNA binding"/>
    <property type="evidence" value="ECO:0007669"/>
    <property type="project" value="UniProtKB-UniRule"/>
</dbReference>
<dbReference type="PROSITE" id="PS00842">
    <property type="entry name" value="XPG_2"/>
    <property type="match status" value="1"/>
</dbReference>
<dbReference type="FunFam" id="3.40.50.1010:FF:000016">
    <property type="entry name" value="Flap endonuclease 1"/>
    <property type="match status" value="1"/>
</dbReference>
<keyword evidence="20" id="KW-1185">Reference proteome</keyword>
<keyword evidence="1 16" id="KW-0597">Phosphoprotein</keyword>
<sequence>MENGVKPVYVFEGKPPDMKAGELDKRRERREEAAAELAKAEAEEDKEAIDKFSRRLVKVTPQHNDDCKQLLKLMGIPYVDAPGEAEAQCAALAKSGKVYAVGTEDMDALTFGAPVLLRHLTFSEARKMPIKEFKLDEVLSGLDMDMQGFIDLCILLGCDYCDSIKGIGPKKAIEVLGKHKNLNSVIENIDPKKYQVPEDWPWERAKQLFLEPLVTDPETIQLKWTDPDEEAVIEFLCKKNGFNEDRIKSGLKKLTKAKNASSQVRIDSFFNVKPSEKKPATPASKNKRPSSTPAKGSTKKRPK</sequence>
<evidence type="ECO:0000256" key="10">
    <source>
        <dbReference type="ARBA" id="ARBA00023128"/>
    </source>
</evidence>
<keyword evidence="11 16" id="KW-0234">DNA repair</keyword>
<dbReference type="Proteomes" id="UP001626550">
    <property type="component" value="Unassembled WGS sequence"/>
</dbReference>
<dbReference type="HAMAP" id="MF_00614">
    <property type="entry name" value="Fen"/>
    <property type="match status" value="1"/>
</dbReference>
<name>A0ABD2Q4Y8_9PLAT</name>
<dbReference type="Pfam" id="PF00867">
    <property type="entry name" value="XPG_I"/>
    <property type="match status" value="1"/>
</dbReference>
<keyword evidence="3 16" id="KW-0540">Nuclease</keyword>
<dbReference type="GO" id="GO:0008409">
    <property type="term" value="F:5'-3' exonuclease activity"/>
    <property type="evidence" value="ECO:0007669"/>
    <property type="project" value="UniProtKB-UniRule"/>
</dbReference>
<dbReference type="GO" id="GO:0005739">
    <property type="term" value="C:mitochondrion"/>
    <property type="evidence" value="ECO:0007669"/>
    <property type="project" value="UniProtKB-SubCell"/>
</dbReference>
<evidence type="ECO:0000256" key="12">
    <source>
        <dbReference type="ARBA" id="ARBA00023242"/>
    </source>
</evidence>
<keyword evidence="5 16" id="KW-0255">Endonuclease</keyword>
<dbReference type="SUPFAM" id="SSF88723">
    <property type="entry name" value="PIN domain-like"/>
    <property type="match status" value="1"/>
</dbReference>
<dbReference type="CDD" id="cd09907">
    <property type="entry name" value="H3TH_FEN1-Euk"/>
    <property type="match status" value="1"/>
</dbReference>
<dbReference type="InterPro" id="IPR006084">
    <property type="entry name" value="XPG/Rad2"/>
</dbReference>
<dbReference type="EC" id="3.1.-.-" evidence="16"/>
<keyword evidence="10 16" id="KW-0496">Mitochondrion</keyword>
<feature type="domain" description="XPG-I" evidence="18">
    <location>
        <begin position="72"/>
        <end position="144"/>
    </location>
</feature>
<dbReference type="EMBL" id="JBJKFK010001199">
    <property type="protein sequence ID" value="KAL3313766.1"/>
    <property type="molecule type" value="Genomic_DNA"/>
</dbReference>
<dbReference type="InterPro" id="IPR006085">
    <property type="entry name" value="XPG_DNA_repair_N"/>
</dbReference>
<dbReference type="SMART" id="SM00279">
    <property type="entry name" value="HhH2"/>
    <property type="match status" value="1"/>
</dbReference>
<dbReference type="InterPro" id="IPR023426">
    <property type="entry name" value="Flap_endonuc"/>
</dbReference>
<dbReference type="Gene3D" id="3.40.50.1010">
    <property type="entry name" value="5'-nuclease"/>
    <property type="match status" value="1"/>
</dbReference>
<comment type="subunit">
    <text evidence="15">Interacts with PCNA1 and PCNA2. Three molecules of FEN1 bind to one PCNA trimer with each molecule binding to one PCNA monomer. PCNA stimulates the nuclease activity without altering cleavage specificity.</text>
</comment>
<dbReference type="Gene3D" id="1.10.150.20">
    <property type="entry name" value="5' to 3' exonuclease, C-terminal subdomain"/>
    <property type="match status" value="1"/>
</dbReference>
<dbReference type="InterPro" id="IPR019974">
    <property type="entry name" value="XPG_CS"/>
</dbReference>
<evidence type="ECO:0000256" key="2">
    <source>
        <dbReference type="ARBA" id="ARBA00022705"/>
    </source>
</evidence>
<comment type="caution">
    <text evidence="19">The sequence shown here is derived from an EMBL/GenBank/DDBJ whole genome shotgun (WGS) entry which is preliminary data.</text>
</comment>
<evidence type="ECO:0000256" key="16">
    <source>
        <dbReference type="HAMAP-Rule" id="MF_03140"/>
    </source>
</evidence>
<keyword evidence="6 16" id="KW-0227">DNA damage</keyword>
<comment type="similarity">
    <text evidence="14 16">Belongs to the XPG/RAD2 endonuclease family. FEN1 subfamily.</text>
</comment>
<evidence type="ECO:0000256" key="6">
    <source>
        <dbReference type="ARBA" id="ARBA00022763"/>
    </source>
</evidence>
<dbReference type="GO" id="GO:0005654">
    <property type="term" value="C:nucleoplasm"/>
    <property type="evidence" value="ECO:0007669"/>
    <property type="project" value="UniProtKB-SubCell"/>
</dbReference>
<evidence type="ECO:0000313" key="19">
    <source>
        <dbReference type="EMBL" id="KAL3313766.1"/>
    </source>
</evidence>
<evidence type="ECO:0000256" key="15">
    <source>
        <dbReference type="ARBA" id="ARBA00063178"/>
    </source>
</evidence>
<proteinExistence type="inferred from homology"/>
<evidence type="ECO:0000256" key="3">
    <source>
        <dbReference type="ARBA" id="ARBA00022722"/>
    </source>
</evidence>
<keyword evidence="7 16" id="KW-0378">Hydrolase</keyword>
<reference evidence="19 20" key="1">
    <citation type="submission" date="2024-11" db="EMBL/GenBank/DDBJ databases">
        <title>Adaptive evolution of stress response genes in parasites aligns with host niche diversity.</title>
        <authorList>
            <person name="Hahn C."/>
            <person name="Resl P."/>
        </authorList>
    </citation>
    <scope>NUCLEOTIDE SEQUENCE [LARGE SCALE GENOMIC DNA]</scope>
    <source>
        <strain evidence="19">EGGRZ-B1_66</strain>
        <tissue evidence="19">Body</tissue>
    </source>
</reference>
<keyword evidence="9 16" id="KW-0460">Magnesium</keyword>